<organism evidence="2 3">
    <name type="scientific">Schizopora paradoxa</name>
    <dbReference type="NCBI Taxonomy" id="27342"/>
    <lineage>
        <taxon>Eukaryota</taxon>
        <taxon>Fungi</taxon>
        <taxon>Dikarya</taxon>
        <taxon>Basidiomycota</taxon>
        <taxon>Agaricomycotina</taxon>
        <taxon>Agaricomycetes</taxon>
        <taxon>Hymenochaetales</taxon>
        <taxon>Schizoporaceae</taxon>
        <taxon>Schizopora</taxon>
    </lineage>
</organism>
<sequence length="218" mass="24182">MEEWEVDELFVLDASRPSNLAAAHQPTDPPPHVDTTFRTHASKVTVLAISCAVRSSNPRRVHVDGTYRRPAIEVEGRSVHIERRYGALAHPPSFTAILTTPMLTPSRADATYRRRASESNIVARICPLRVMPVPPSPSRRVDGSYRKRASGVVASSHRLHLDDIVPYSPFLAASRCDDGTNRTRGERCRRDPRMPSHTLAVNFEHSPPSHSPPSSTSI</sequence>
<dbReference type="EMBL" id="KQ086837">
    <property type="protein sequence ID" value="KLO03965.1"/>
    <property type="molecule type" value="Genomic_DNA"/>
</dbReference>
<feature type="region of interest" description="Disordered" evidence="1">
    <location>
        <begin position="176"/>
        <end position="218"/>
    </location>
</feature>
<reference evidence="2 3" key="1">
    <citation type="submission" date="2015-04" db="EMBL/GenBank/DDBJ databases">
        <title>Complete genome sequence of Schizopora paradoxa KUC8140, a cosmopolitan wood degrader in East Asia.</title>
        <authorList>
            <consortium name="DOE Joint Genome Institute"/>
            <person name="Min B."/>
            <person name="Park H."/>
            <person name="Jang Y."/>
            <person name="Kim J.-J."/>
            <person name="Kim K.H."/>
            <person name="Pangilinan J."/>
            <person name="Lipzen A."/>
            <person name="Riley R."/>
            <person name="Grigoriev I.V."/>
            <person name="Spatafora J.W."/>
            <person name="Choi I.-G."/>
        </authorList>
    </citation>
    <scope>NUCLEOTIDE SEQUENCE [LARGE SCALE GENOMIC DNA]</scope>
    <source>
        <strain evidence="2 3">KUC8140</strain>
    </source>
</reference>
<evidence type="ECO:0000256" key="1">
    <source>
        <dbReference type="SAM" id="MobiDB-lite"/>
    </source>
</evidence>
<dbReference type="AlphaFoldDB" id="A0A0H2QWL9"/>
<feature type="compositionally biased region" description="Basic and acidic residues" evidence="1">
    <location>
        <begin position="176"/>
        <end position="194"/>
    </location>
</feature>
<keyword evidence="3" id="KW-1185">Reference proteome</keyword>
<dbReference type="InParanoid" id="A0A0H2QWL9"/>
<name>A0A0H2QWL9_9AGAM</name>
<accession>A0A0H2QWL9</accession>
<protein>
    <submittedName>
        <fullName evidence="2">Uncharacterized protein</fullName>
    </submittedName>
</protein>
<dbReference type="Proteomes" id="UP000053477">
    <property type="component" value="Unassembled WGS sequence"/>
</dbReference>
<proteinExistence type="predicted"/>
<evidence type="ECO:0000313" key="2">
    <source>
        <dbReference type="EMBL" id="KLO03965.1"/>
    </source>
</evidence>
<evidence type="ECO:0000313" key="3">
    <source>
        <dbReference type="Proteomes" id="UP000053477"/>
    </source>
</evidence>
<gene>
    <name evidence="2" type="ORF">SCHPADRAFT_948131</name>
</gene>
<feature type="compositionally biased region" description="Low complexity" evidence="1">
    <location>
        <begin position="205"/>
        <end position="218"/>
    </location>
</feature>